<dbReference type="PIRSF" id="PIRSF006487">
    <property type="entry name" value="GcvT"/>
    <property type="match status" value="1"/>
</dbReference>
<dbReference type="Pfam" id="PF25455">
    <property type="entry name" value="Beta-barrel_CAF17_C"/>
    <property type="match status" value="1"/>
</dbReference>
<evidence type="ECO:0000259" key="4">
    <source>
        <dbReference type="Pfam" id="PF25455"/>
    </source>
</evidence>
<sequence>MADVTIDEFSPIVHHVAGAVAVPDGDPGGRAGVAWHYGSPLVEQRAIADGAALVDRSHLRVIRVSGPDRLEWLNTLFSQKLDDAGAGVATEALDLDPQGRVLHHMGVSVLEDSVLLDVSPLGAESLHRFLTMMIFRSDVTVEFADLAIVSVLGPDAGKVLAAAGLPDPGAGAVAVSDDGTVVRGTTWPAAGARDVFVARDGLTDGWDRLVSAGATPTGLMAWEAERVVSLHPEPGLDIDGKMIPHEAPTWIGPAVHLDKGCYRGQETVSRVHNLGRPPRTLVLLHVDGSDSALPEPGDPVTAGKRTVGRVGTVVEHHELGPVALALVKRSSQEGVDLAAGGVAVAVDPSTVDRDESVRPGRAAVDKLRGR</sequence>
<reference evidence="5 6" key="1">
    <citation type="submission" date="2014-07" db="EMBL/GenBank/DDBJ databases">
        <authorList>
            <person name="McCorrison J."/>
            <person name="Sanka R."/>
            <person name="Torralba M."/>
            <person name="Gillis M."/>
            <person name="Haft D.H."/>
            <person name="Methe B."/>
            <person name="Sutton G."/>
            <person name="Nelson K.E."/>
        </authorList>
    </citation>
    <scope>NUCLEOTIDE SEQUENCE [LARGE SCALE GENOMIC DNA]</scope>
    <source>
        <strain evidence="5 6">DNF00450</strain>
    </source>
</reference>
<feature type="domain" description="CAF17 C-terminal" evidence="4">
    <location>
        <begin position="290"/>
        <end position="347"/>
    </location>
</feature>
<comment type="caution">
    <text evidence="5">The sequence shown here is derived from an EMBL/GenBank/DDBJ whole genome shotgun (WGS) entry which is preliminary data.</text>
</comment>
<dbReference type="Gene3D" id="3.30.1360.120">
    <property type="entry name" value="Probable tRNA modification gtpase trme, domain 1"/>
    <property type="match status" value="1"/>
</dbReference>
<accession>A0A095Y226</accession>
<evidence type="ECO:0000259" key="3">
    <source>
        <dbReference type="Pfam" id="PF01571"/>
    </source>
</evidence>
<dbReference type="RefSeq" id="WP_035122776.1">
    <property type="nucleotide sequence ID" value="NZ_JRNE01000059.1"/>
</dbReference>
<dbReference type="InterPro" id="IPR027266">
    <property type="entry name" value="TrmE/GcvT-like"/>
</dbReference>
<evidence type="ECO:0000256" key="1">
    <source>
        <dbReference type="ARBA" id="ARBA00022946"/>
    </source>
</evidence>
<organism evidence="5 6">
    <name type="scientific">Corynebacterium freneyi DNF00450</name>
    <dbReference type="NCBI Taxonomy" id="1287475"/>
    <lineage>
        <taxon>Bacteria</taxon>
        <taxon>Bacillati</taxon>
        <taxon>Actinomycetota</taxon>
        <taxon>Actinomycetes</taxon>
        <taxon>Mycobacteriales</taxon>
        <taxon>Corynebacteriaceae</taxon>
        <taxon>Corynebacterium</taxon>
    </lineage>
</organism>
<dbReference type="PANTHER" id="PTHR22602">
    <property type="entry name" value="TRANSFERASE CAF17, MITOCHONDRIAL-RELATED"/>
    <property type="match status" value="1"/>
</dbReference>
<feature type="region of interest" description="Disordered" evidence="2">
    <location>
        <begin position="350"/>
        <end position="370"/>
    </location>
</feature>
<dbReference type="GO" id="GO:0016226">
    <property type="term" value="P:iron-sulfur cluster assembly"/>
    <property type="evidence" value="ECO:0007669"/>
    <property type="project" value="TreeGrafter"/>
</dbReference>
<evidence type="ECO:0000313" key="6">
    <source>
        <dbReference type="Proteomes" id="UP000029548"/>
    </source>
</evidence>
<dbReference type="InterPro" id="IPR045179">
    <property type="entry name" value="YgfZ/GcvT"/>
</dbReference>
<dbReference type="InterPro" id="IPR017703">
    <property type="entry name" value="YgfZ/GCV_T_CS"/>
</dbReference>
<dbReference type="SUPFAM" id="SSF103025">
    <property type="entry name" value="Folate-binding domain"/>
    <property type="match status" value="1"/>
</dbReference>
<keyword evidence="1" id="KW-0809">Transit peptide</keyword>
<dbReference type="PANTHER" id="PTHR22602:SF0">
    <property type="entry name" value="TRANSFERASE CAF17, MITOCHONDRIAL-RELATED"/>
    <property type="match status" value="1"/>
</dbReference>
<evidence type="ECO:0000313" key="5">
    <source>
        <dbReference type="EMBL" id="KGF16121.1"/>
    </source>
</evidence>
<dbReference type="Proteomes" id="UP000029548">
    <property type="component" value="Unassembled WGS sequence"/>
</dbReference>
<protein>
    <submittedName>
        <fullName evidence="5">Uncharacterized protein</fullName>
    </submittedName>
</protein>
<gene>
    <name evidence="5" type="ORF">HMPREF1650_09265</name>
</gene>
<evidence type="ECO:0000256" key="2">
    <source>
        <dbReference type="SAM" id="MobiDB-lite"/>
    </source>
</evidence>
<dbReference type="InterPro" id="IPR057460">
    <property type="entry name" value="CAF17_C"/>
</dbReference>
<dbReference type="AlphaFoldDB" id="A0A095Y226"/>
<dbReference type="EMBL" id="JRNE01000059">
    <property type="protein sequence ID" value="KGF16121.1"/>
    <property type="molecule type" value="Genomic_DNA"/>
</dbReference>
<name>A0A095Y226_9CORY</name>
<dbReference type="eggNOG" id="COG0354">
    <property type="taxonomic scope" value="Bacteria"/>
</dbReference>
<dbReference type="InterPro" id="IPR006222">
    <property type="entry name" value="GCVT_N"/>
</dbReference>
<proteinExistence type="predicted"/>
<dbReference type="NCBIfam" id="TIGR03317">
    <property type="entry name" value="ygfZ_signature"/>
    <property type="match status" value="1"/>
</dbReference>
<feature type="domain" description="GCVT N-terminal" evidence="3">
    <location>
        <begin position="43"/>
        <end position="247"/>
    </location>
</feature>
<dbReference type="Pfam" id="PF01571">
    <property type="entry name" value="GCV_T"/>
    <property type="match status" value="1"/>
</dbReference>